<protein>
    <recommendedName>
        <fullName evidence="14">NADH-quinone oxidoreductase subunit F</fullName>
        <ecNumber evidence="14">7.1.1.-</ecNumber>
    </recommendedName>
</protein>
<keyword evidence="11 14" id="KW-0411">Iron-sulfur</keyword>
<comment type="cofactor">
    <cofactor evidence="1 14">
        <name>FMN</name>
        <dbReference type="ChEBI" id="CHEBI:58210"/>
    </cofactor>
</comment>
<dbReference type="GO" id="GO:0010181">
    <property type="term" value="F:FMN binding"/>
    <property type="evidence" value="ECO:0007669"/>
    <property type="project" value="InterPro"/>
</dbReference>
<comment type="similarity">
    <text evidence="3 14">Belongs to the complex I 51 kDa subunit family.</text>
</comment>
<dbReference type="FunFam" id="1.20.1440.230:FF:000001">
    <property type="entry name" value="Mitochondrial NADH dehydrogenase flavoprotein 1"/>
    <property type="match status" value="1"/>
</dbReference>
<proteinExistence type="inferred from homology"/>
<dbReference type="GO" id="GO:0003954">
    <property type="term" value="F:NADH dehydrogenase activity"/>
    <property type="evidence" value="ECO:0007669"/>
    <property type="project" value="TreeGrafter"/>
</dbReference>
<dbReference type="SUPFAM" id="SSF142984">
    <property type="entry name" value="Nqo1 middle domain-like"/>
    <property type="match status" value="1"/>
</dbReference>
<dbReference type="GO" id="GO:0048038">
    <property type="term" value="F:quinone binding"/>
    <property type="evidence" value="ECO:0007669"/>
    <property type="project" value="UniProtKB-KW"/>
</dbReference>
<dbReference type="GO" id="GO:0051539">
    <property type="term" value="F:4 iron, 4 sulfur cluster binding"/>
    <property type="evidence" value="ECO:0007669"/>
    <property type="project" value="UniProtKB-UniRule"/>
</dbReference>
<dbReference type="NCBIfam" id="TIGR01959">
    <property type="entry name" value="nuoF_fam"/>
    <property type="match status" value="1"/>
</dbReference>
<evidence type="ECO:0000256" key="4">
    <source>
        <dbReference type="ARBA" id="ARBA00022485"/>
    </source>
</evidence>
<evidence type="ECO:0000256" key="8">
    <source>
        <dbReference type="ARBA" id="ARBA00022723"/>
    </source>
</evidence>
<evidence type="ECO:0000259" key="15">
    <source>
        <dbReference type="SMART" id="SM00928"/>
    </source>
</evidence>
<dbReference type="InterPro" id="IPR054765">
    <property type="entry name" value="SLBB_dom"/>
</dbReference>
<dbReference type="Gene3D" id="1.20.1440.230">
    <property type="entry name" value="NADH-ubiquinone oxidoreductase 51kDa subunit, iron-sulphur binding domain"/>
    <property type="match status" value="1"/>
</dbReference>
<dbReference type="SUPFAM" id="SSF142019">
    <property type="entry name" value="Nqo1 FMN-binding domain-like"/>
    <property type="match status" value="1"/>
</dbReference>
<dbReference type="Pfam" id="PF10589">
    <property type="entry name" value="NADH_4Fe-4S"/>
    <property type="match status" value="1"/>
</dbReference>
<dbReference type="Pfam" id="PF22461">
    <property type="entry name" value="SLBB_2"/>
    <property type="match status" value="1"/>
</dbReference>
<evidence type="ECO:0000256" key="1">
    <source>
        <dbReference type="ARBA" id="ARBA00001917"/>
    </source>
</evidence>
<evidence type="ECO:0000256" key="6">
    <source>
        <dbReference type="ARBA" id="ARBA00022643"/>
    </source>
</evidence>
<dbReference type="EC" id="7.1.1.-" evidence="14"/>
<dbReference type="InterPro" id="IPR019575">
    <property type="entry name" value="Nuop51_4Fe4S-bd"/>
</dbReference>
<evidence type="ECO:0000256" key="2">
    <source>
        <dbReference type="ARBA" id="ARBA00001966"/>
    </source>
</evidence>
<dbReference type="PANTHER" id="PTHR11780">
    <property type="entry name" value="NADH-UBIQUINONE OXIDOREDUCTASE FLAVOPROTEIN 1 NDUFV1"/>
    <property type="match status" value="1"/>
</dbReference>
<dbReference type="SUPFAM" id="SSF140490">
    <property type="entry name" value="Nqo1C-terminal domain-like"/>
    <property type="match status" value="1"/>
</dbReference>
<dbReference type="Proteomes" id="UP000182409">
    <property type="component" value="Unassembled WGS sequence"/>
</dbReference>
<gene>
    <name evidence="16" type="ORF">SAMN05443244_3783</name>
</gene>
<evidence type="ECO:0000256" key="11">
    <source>
        <dbReference type="ARBA" id="ARBA00023014"/>
    </source>
</evidence>
<comment type="cofactor">
    <cofactor evidence="2 14">
        <name>[4Fe-4S] cluster</name>
        <dbReference type="ChEBI" id="CHEBI:49883"/>
    </cofactor>
</comment>
<keyword evidence="12 14" id="KW-0520">NAD</keyword>
<dbReference type="InterPro" id="IPR037225">
    <property type="entry name" value="Nuo51_FMN-bd_sf"/>
</dbReference>
<feature type="domain" description="NADH-ubiquinone oxidoreductase 51kDa subunit iron-sulphur binding" evidence="15">
    <location>
        <begin position="334"/>
        <end position="379"/>
    </location>
</feature>
<dbReference type="InterPro" id="IPR001949">
    <property type="entry name" value="NADH-UbQ_OxRdtase_51kDa_CS"/>
</dbReference>
<keyword evidence="6 14" id="KW-0288">FMN</keyword>
<dbReference type="GO" id="GO:0051287">
    <property type="term" value="F:NAD binding"/>
    <property type="evidence" value="ECO:0007669"/>
    <property type="project" value="UniProtKB-UniRule"/>
</dbReference>
<evidence type="ECO:0000256" key="5">
    <source>
        <dbReference type="ARBA" id="ARBA00022630"/>
    </source>
</evidence>
<dbReference type="OrthoDB" id="9761899at2"/>
<evidence type="ECO:0000256" key="10">
    <source>
        <dbReference type="ARBA" id="ARBA00023004"/>
    </source>
</evidence>
<dbReference type="InterPro" id="IPR011537">
    <property type="entry name" value="NADH-UbQ_OxRdtase_suF"/>
</dbReference>
<evidence type="ECO:0000256" key="14">
    <source>
        <dbReference type="RuleBase" id="RU364066"/>
    </source>
</evidence>
<dbReference type="Gene3D" id="3.10.20.600">
    <property type="match status" value="1"/>
</dbReference>
<sequence length="440" mass="47585">MPTLVSHPEEVRVLSRRFGQGAAEIDKYIELDGYKAVQKAIEQGPEWVINEMKASGLRGRGGAGFPTGLKWSFVPKTSEKPKYVLVNGDESEPGTCKDHVIFLHDPHAVIEGTMIAGLAIGAKMGFIYLRGEYRYLLKIVEKAVADAYAKGILGKNIFGKEGVDFDIVTQTGAGAYEVGEESALMESLEGKRGVPRIKPPFPAVVGLYGGPTVINNAETIASAPHILLMGGADYAKIGSERNGGTRLFGISGHVERPGVYELPMGYNLKKAIYEVAGGVKGGRKLKAVVPGGSSCPVLTADELDVGLDFDQMGKAGTMLGSGGIVVLDETVSIVEFALRTIKFYQHESCGWCIPCREGTDWLKKTLTRFYNGGGNLKDINNIQYLAENMMGRTFCPLGDAAAMPTLGFIKKFRPEFEEYLKGARTEKTFITTEELIGASH</sequence>
<dbReference type="Gene3D" id="6.10.250.1450">
    <property type="match status" value="1"/>
</dbReference>
<name>A0A1H4TKK2_9BACT</name>
<keyword evidence="4 14" id="KW-0004">4Fe-4S</keyword>
<comment type="catalytic activity">
    <reaction evidence="13 14">
        <text>a quinone + NADH + 5 H(+)(in) = a quinol + NAD(+) + 4 H(+)(out)</text>
        <dbReference type="Rhea" id="RHEA:57888"/>
        <dbReference type="ChEBI" id="CHEBI:15378"/>
        <dbReference type="ChEBI" id="CHEBI:24646"/>
        <dbReference type="ChEBI" id="CHEBI:57540"/>
        <dbReference type="ChEBI" id="CHEBI:57945"/>
        <dbReference type="ChEBI" id="CHEBI:132124"/>
    </reaction>
</comment>
<organism evidence="16 17">
    <name type="scientific">Terriglobus roseus</name>
    <dbReference type="NCBI Taxonomy" id="392734"/>
    <lineage>
        <taxon>Bacteria</taxon>
        <taxon>Pseudomonadati</taxon>
        <taxon>Acidobacteriota</taxon>
        <taxon>Terriglobia</taxon>
        <taxon>Terriglobales</taxon>
        <taxon>Acidobacteriaceae</taxon>
        <taxon>Terriglobus</taxon>
    </lineage>
</organism>
<evidence type="ECO:0000256" key="3">
    <source>
        <dbReference type="ARBA" id="ARBA00007523"/>
    </source>
</evidence>
<dbReference type="GO" id="GO:0046872">
    <property type="term" value="F:metal ion binding"/>
    <property type="evidence" value="ECO:0007669"/>
    <property type="project" value="UniProtKB-KW"/>
</dbReference>
<evidence type="ECO:0000256" key="13">
    <source>
        <dbReference type="ARBA" id="ARBA00047712"/>
    </source>
</evidence>
<dbReference type="GO" id="GO:0008137">
    <property type="term" value="F:NADH dehydrogenase (ubiquinone) activity"/>
    <property type="evidence" value="ECO:0007669"/>
    <property type="project" value="InterPro"/>
</dbReference>
<dbReference type="Pfam" id="PF01512">
    <property type="entry name" value="Complex1_51K"/>
    <property type="match status" value="1"/>
</dbReference>
<dbReference type="InterPro" id="IPR050837">
    <property type="entry name" value="ComplexI_51kDa_subunit"/>
</dbReference>
<accession>A0A1H4TKK2</accession>
<keyword evidence="10 14" id="KW-0408">Iron</keyword>
<dbReference type="EMBL" id="FNSD01000001">
    <property type="protein sequence ID" value="SEC56889.1"/>
    <property type="molecule type" value="Genomic_DNA"/>
</dbReference>
<dbReference type="AlphaFoldDB" id="A0A1H4TKK2"/>
<dbReference type="PANTHER" id="PTHR11780:SF10">
    <property type="entry name" value="NADH DEHYDROGENASE [UBIQUINONE] FLAVOPROTEIN 1, MITOCHONDRIAL"/>
    <property type="match status" value="1"/>
</dbReference>
<reference evidence="16 17" key="1">
    <citation type="submission" date="2016-10" db="EMBL/GenBank/DDBJ databases">
        <authorList>
            <person name="de Groot N.N."/>
        </authorList>
    </citation>
    <scope>NUCLEOTIDE SEQUENCE [LARGE SCALE GENOMIC DNA]</scope>
    <source>
        <strain evidence="16 17">AB35.6</strain>
    </source>
</reference>
<dbReference type="InterPro" id="IPR011538">
    <property type="entry name" value="Nuo51_FMN-bd"/>
</dbReference>
<keyword evidence="5 14" id="KW-0285">Flavoprotein</keyword>
<comment type="function">
    <text evidence="14">NDH-1 shuttles electrons from NADH, via FMN and iron-sulfur (Fe-S) centers, to quinones in the respiratory chain.</text>
</comment>
<dbReference type="PROSITE" id="PS00645">
    <property type="entry name" value="COMPLEX1_51K_2"/>
    <property type="match status" value="1"/>
</dbReference>
<evidence type="ECO:0000256" key="7">
    <source>
        <dbReference type="ARBA" id="ARBA00022719"/>
    </source>
</evidence>
<keyword evidence="9" id="KW-1278">Translocase</keyword>
<dbReference type="RefSeq" id="WP_074655490.1">
    <property type="nucleotide sequence ID" value="NZ_FNSD01000001.1"/>
</dbReference>
<dbReference type="NCBIfam" id="NF010120">
    <property type="entry name" value="PRK13596.1"/>
    <property type="match status" value="1"/>
</dbReference>
<evidence type="ECO:0000256" key="12">
    <source>
        <dbReference type="ARBA" id="ARBA00023027"/>
    </source>
</evidence>
<keyword evidence="7 14" id="KW-0874">Quinone</keyword>
<dbReference type="FunFam" id="3.10.20.600:FF:000003">
    <property type="entry name" value="NADH-quinone oxidoreductase subunit F"/>
    <property type="match status" value="1"/>
</dbReference>
<dbReference type="GO" id="GO:0045333">
    <property type="term" value="P:cellular respiration"/>
    <property type="evidence" value="ECO:0007669"/>
    <property type="project" value="TreeGrafter"/>
</dbReference>
<dbReference type="Gene3D" id="3.40.50.11540">
    <property type="entry name" value="NADH-ubiquinone oxidoreductase 51kDa subunit"/>
    <property type="match status" value="1"/>
</dbReference>
<evidence type="ECO:0000313" key="16">
    <source>
        <dbReference type="EMBL" id="SEC56889.1"/>
    </source>
</evidence>
<evidence type="ECO:0000313" key="17">
    <source>
        <dbReference type="Proteomes" id="UP000182409"/>
    </source>
</evidence>
<dbReference type="FunFam" id="3.40.50.11540:FF:000001">
    <property type="entry name" value="NADH dehydrogenase [ubiquinone] flavoprotein 1, mitochondrial"/>
    <property type="match status" value="1"/>
</dbReference>
<keyword evidence="8 14" id="KW-0479">Metal-binding</keyword>
<evidence type="ECO:0000256" key="9">
    <source>
        <dbReference type="ARBA" id="ARBA00022967"/>
    </source>
</evidence>
<dbReference type="SMART" id="SM00928">
    <property type="entry name" value="NADH_4Fe-4S"/>
    <property type="match status" value="1"/>
</dbReference>
<dbReference type="InterPro" id="IPR037207">
    <property type="entry name" value="Nuop51_4Fe4S-bd_sf"/>
</dbReference>